<accession>A0A931CIB2</accession>
<dbReference type="EMBL" id="JADNYM010000005">
    <property type="protein sequence ID" value="MBG0738843.1"/>
    <property type="molecule type" value="Genomic_DNA"/>
</dbReference>
<reference evidence="1 2" key="1">
    <citation type="submission" date="2020-11" db="EMBL/GenBank/DDBJ databases">
        <title>Arthrobacter antarcticus sp. nov., isolated from Antarctic Soil.</title>
        <authorList>
            <person name="Li J."/>
        </authorList>
    </citation>
    <scope>NUCLEOTIDE SEQUENCE [LARGE SCALE GENOMIC DNA]</scope>
    <source>
        <strain evidence="1 2">Z1-20</strain>
    </source>
</reference>
<evidence type="ECO:0000313" key="1">
    <source>
        <dbReference type="EMBL" id="MBG0738843.1"/>
    </source>
</evidence>
<organism evidence="1 2">
    <name type="scientific">Arthrobacter terrae</name>
    <dbReference type="NCBI Taxonomy" id="2935737"/>
    <lineage>
        <taxon>Bacteria</taxon>
        <taxon>Bacillati</taxon>
        <taxon>Actinomycetota</taxon>
        <taxon>Actinomycetes</taxon>
        <taxon>Micrococcales</taxon>
        <taxon>Micrococcaceae</taxon>
        <taxon>Arthrobacter</taxon>
    </lineage>
</organism>
<sequence>MAAVIKRGRGRPSRGLRKYIGFRVQEETAEEVSLVAAAKGITVSDYVASAVARSLIEDRAMRNHFNHQEELPISLAS</sequence>
<keyword evidence="2" id="KW-1185">Reference proteome</keyword>
<proteinExistence type="predicted"/>
<protein>
    <submittedName>
        <fullName evidence="1">Uncharacterized protein</fullName>
    </submittedName>
</protein>
<comment type="caution">
    <text evidence="1">The sequence shown here is derived from an EMBL/GenBank/DDBJ whole genome shotgun (WGS) entry which is preliminary data.</text>
</comment>
<dbReference type="RefSeq" id="WP_196395773.1">
    <property type="nucleotide sequence ID" value="NZ_JADNYM010000005.1"/>
</dbReference>
<name>A0A931CIB2_9MICC</name>
<gene>
    <name evidence="1" type="ORF">IV500_05335</name>
</gene>
<evidence type="ECO:0000313" key="2">
    <source>
        <dbReference type="Proteomes" id="UP000655366"/>
    </source>
</evidence>
<dbReference type="Proteomes" id="UP000655366">
    <property type="component" value="Unassembled WGS sequence"/>
</dbReference>
<dbReference type="AlphaFoldDB" id="A0A931CIB2"/>